<evidence type="ECO:0000256" key="3">
    <source>
        <dbReference type="ARBA" id="ARBA00022448"/>
    </source>
</evidence>
<keyword evidence="10" id="KW-0472">Membrane</keyword>
<keyword evidence="5" id="KW-0812">Transmembrane</keyword>
<evidence type="ECO:0000313" key="13">
    <source>
        <dbReference type="EMBL" id="KAH9376321.1"/>
    </source>
</evidence>
<comment type="caution">
    <text evidence="13">The sequence shown here is derived from an EMBL/GenBank/DDBJ whole genome shotgun (WGS) entry which is preliminary data.</text>
</comment>
<evidence type="ECO:0000256" key="12">
    <source>
        <dbReference type="RuleBase" id="RU010713"/>
    </source>
</evidence>
<dbReference type="OrthoDB" id="5867527at2759"/>
<evidence type="ECO:0000313" key="14">
    <source>
        <dbReference type="Proteomes" id="UP000821853"/>
    </source>
</evidence>
<dbReference type="GO" id="GO:0005921">
    <property type="term" value="C:gap junction"/>
    <property type="evidence" value="ECO:0007669"/>
    <property type="project" value="UniProtKB-SubCell"/>
</dbReference>
<dbReference type="GO" id="GO:0005886">
    <property type="term" value="C:plasma membrane"/>
    <property type="evidence" value="ECO:0007669"/>
    <property type="project" value="UniProtKB-SubCell"/>
</dbReference>
<dbReference type="EMBL" id="JABSTR010000008">
    <property type="protein sequence ID" value="KAH9376321.1"/>
    <property type="molecule type" value="Genomic_DNA"/>
</dbReference>
<evidence type="ECO:0000256" key="5">
    <source>
        <dbReference type="ARBA" id="ARBA00022692"/>
    </source>
</evidence>
<dbReference type="PANTHER" id="PTHR11893:SF40">
    <property type="entry name" value="INNEXIN SHAKING-B"/>
    <property type="match status" value="1"/>
</dbReference>
<dbReference type="Pfam" id="PF00876">
    <property type="entry name" value="Innexin"/>
    <property type="match status" value="2"/>
</dbReference>
<keyword evidence="6" id="KW-0303">Gap junction</keyword>
<keyword evidence="11 12" id="KW-0407">Ion channel</keyword>
<dbReference type="PANTHER" id="PTHR11893">
    <property type="entry name" value="INNEXIN"/>
    <property type="match status" value="1"/>
</dbReference>
<accession>A0A9J6GN76</accession>
<gene>
    <name evidence="12" type="primary">inx</name>
    <name evidence="13" type="ORF">HPB48_018772</name>
</gene>
<evidence type="ECO:0000256" key="11">
    <source>
        <dbReference type="ARBA" id="ARBA00023303"/>
    </source>
</evidence>
<keyword evidence="14" id="KW-1185">Reference proteome</keyword>
<dbReference type="VEuPathDB" id="VectorBase:HLOH_040691"/>
<keyword evidence="9 12" id="KW-0406">Ion transport</keyword>
<dbReference type="PROSITE" id="PS51013">
    <property type="entry name" value="PANNEXIN"/>
    <property type="match status" value="1"/>
</dbReference>
<keyword evidence="8" id="KW-1133">Transmembrane helix</keyword>
<proteinExistence type="inferred from homology"/>
<protein>
    <recommendedName>
        <fullName evidence="12">Innexin</fullName>
    </recommendedName>
</protein>
<evidence type="ECO:0000256" key="9">
    <source>
        <dbReference type="ARBA" id="ARBA00023065"/>
    </source>
</evidence>
<evidence type="ECO:0000256" key="1">
    <source>
        <dbReference type="ARBA" id="ARBA00004610"/>
    </source>
</evidence>
<reference evidence="13 14" key="1">
    <citation type="journal article" date="2020" name="Cell">
        <title>Large-Scale Comparative Analyses of Tick Genomes Elucidate Their Genetic Diversity and Vector Capacities.</title>
        <authorList>
            <consortium name="Tick Genome and Microbiome Consortium (TIGMIC)"/>
            <person name="Jia N."/>
            <person name="Wang J."/>
            <person name="Shi W."/>
            <person name="Du L."/>
            <person name="Sun Y."/>
            <person name="Zhan W."/>
            <person name="Jiang J.F."/>
            <person name="Wang Q."/>
            <person name="Zhang B."/>
            <person name="Ji P."/>
            <person name="Bell-Sakyi L."/>
            <person name="Cui X.M."/>
            <person name="Yuan T.T."/>
            <person name="Jiang B.G."/>
            <person name="Yang W.F."/>
            <person name="Lam T.T."/>
            <person name="Chang Q.C."/>
            <person name="Ding S.J."/>
            <person name="Wang X.J."/>
            <person name="Zhu J.G."/>
            <person name="Ruan X.D."/>
            <person name="Zhao L."/>
            <person name="Wei J.T."/>
            <person name="Ye R.Z."/>
            <person name="Que T.C."/>
            <person name="Du C.H."/>
            <person name="Zhou Y.H."/>
            <person name="Cheng J.X."/>
            <person name="Dai P.F."/>
            <person name="Guo W.B."/>
            <person name="Han X.H."/>
            <person name="Huang E.J."/>
            <person name="Li L.F."/>
            <person name="Wei W."/>
            <person name="Gao Y.C."/>
            <person name="Liu J.Z."/>
            <person name="Shao H.Z."/>
            <person name="Wang X."/>
            <person name="Wang C.C."/>
            <person name="Yang T.C."/>
            <person name="Huo Q.B."/>
            <person name="Li W."/>
            <person name="Chen H.Y."/>
            <person name="Chen S.E."/>
            <person name="Zhou L.G."/>
            <person name="Ni X.B."/>
            <person name="Tian J.H."/>
            <person name="Sheng Y."/>
            <person name="Liu T."/>
            <person name="Pan Y.S."/>
            <person name="Xia L.Y."/>
            <person name="Li J."/>
            <person name="Zhao F."/>
            <person name="Cao W.C."/>
        </authorList>
    </citation>
    <scope>NUCLEOTIDE SEQUENCE [LARGE SCALE GENOMIC DNA]</scope>
    <source>
        <strain evidence="13">HaeL-2018</strain>
    </source>
</reference>
<evidence type="ECO:0000256" key="10">
    <source>
        <dbReference type="ARBA" id="ARBA00023136"/>
    </source>
</evidence>
<evidence type="ECO:0000256" key="7">
    <source>
        <dbReference type="ARBA" id="ARBA00022949"/>
    </source>
</evidence>
<sequence>MLYLLGNLRKQFKPHRVHIDGNVFHLCTSATVAVLLSFCTLLTAWEYVGTPIECHYPTIPAGVVKSFCWLESTLSHQSLFNASYNDSVIYPGTGHKTKGSGSEDQKYHTYYQWTCFLLFAQADRAEDRSQMSDFLVVSLSHNHWYLINYLICELLSVLNVVVQVAFTDYVLGGSFLAYGWDLVRWHRGEGRQFIAMCTFKYGQSCRLENLEAICVLPLSMSCSRSCGSVAYRVLFMSAPLRRRLLGWRYPNSQRISAIVSSCRPVMFSSSAS</sequence>
<comment type="subcellular location">
    <subcellularLocation>
        <location evidence="1">Cell junction</location>
        <location evidence="1">Gap junction</location>
    </subcellularLocation>
    <subcellularLocation>
        <location evidence="2 12">Cell membrane</location>
        <topology evidence="2 12">Multi-pass membrane protein</topology>
    </subcellularLocation>
</comment>
<evidence type="ECO:0000256" key="2">
    <source>
        <dbReference type="ARBA" id="ARBA00004651"/>
    </source>
</evidence>
<dbReference type="Proteomes" id="UP000821853">
    <property type="component" value="Unassembled WGS sequence"/>
</dbReference>
<keyword evidence="3 12" id="KW-0813">Transport</keyword>
<keyword evidence="7" id="KW-0965">Cell junction</keyword>
<comment type="function">
    <text evidence="12">Structural component of the gap junctions.</text>
</comment>
<dbReference type="AlphaFoldDB" id="A0A9J6GN76"/>
<dbReference type="GO" id="GO:0005243">
    <property type="term" value="F:gap junction channel activity"/>
    <property type="evidence" value="ECO:0007669"/>
    <property type="project" value="TreeGrafter"/>
</dbReference>
<dbReference type="GO" id="GO:0034220">
    <property type="term" value="P:monoatomic ion transmembrane transport"/>
    <property type="evidence" value="ECO:0007669"/>
    <property type="project" value="UniProtKB-KW"/>
</dbReference>
<keyword evidence="4" id="KW-1003">Cell membrane</keyword>
<organism evidence="13 14">
    <name type="scientific">Haemaphysalis longicornis</name>
    <name type="common">Bush tick</name>
    <dbReference type="NCBI Taxonomy" id="44386"/>
    <lineage>
        <taxon>Eukaryota</taxon>
        <taxon>Metazoa</taxon>
        <taxon>Ecdysozoa</taxon>
        <taxon>Arthropoda</taxon>
        <taxon>Chelicerata</taxon>
        <taxon>Arachnida</taxon>
        <taxon>Acari</taxon>
        <taxon>Parasitiformes</taxon>
        <taxon>Ixodida</taxon>
        <taxon>Ixodoidea</taxon>
        <taxon>Ixodidae</taxon>
        <taxon>Haemaphysalinae</taxon>
        <taxon>Haemaphysalis</taxon>
    </lineage>
</organism>
<evidence type="ECO:0000256" key="4">
    <source>
        <dbReference type="ARBA" id="ARBA00022475"/>
    </source>
</evidence>
<name>A0A9J6GN76_HAELO</name>
<evidence type="ECO:0000256" key="6">
    <source>
        <dbReference type="ARBA" id="ARBA00022868"/>
    </source>
</evidence>
<dbReference type="InterPro" id="IPR000990">
    <property type="entry name" value="Innexin"/>
</dbReference>
<evidence type="ECO:0000256" key="8">
    <source>
        <dbReference type="ARBA" id="ARBA00022989"/>
    </source>
</evidence>
<comment type="similarity">
    <text evidence="12">Belongs to the pannexin family.</text>
</comment>